<evidence type="ECO:0000256" key="9">
    <source>
        <dbReference type="ARBA" id="ARBA00023014"/>
    </source>
</evidence>
<evidence type="ECO:0000313" key="15">
    <source>
        <dbReference type="EMBL" id="PLW69087.1"/>
    </source>
</evidence>
<dbReference type="InterPro" id="IPR042493">
    <property type="entry name" value="XPD_DNA_FeS"/>
</dbReference>
<dbReference type="GO" id="GO:0006281">
    <property type="term" value="P:DNA repair"/>
    <property type="evidence" value="ECO:0007669"/>
    <property type="project" value="UniProtKB-KW"/>
</dbReference>
<dbReference type="Pfam" id="PF00270">
    <property type="entry name" value="DEAD"/>
    <property type="match status" value="1"/>
</dbReference>
<evidence type="ECO:0000256" key="8">
    <source>
        <dbReference type="ARBA" id="ARBA00023004"/>
    </source>
</evidence>
<keyword evidence="3" id="KW-0547">Nucleotide-binding</keyword>
<keyword evidence="1" id="KW-0004">4Fe-4S</keyword>
<evidence type="ECO:0000256" key="7">
    <source>
        <dbReference type="ARBA" id="ARBA00022840"/>
    </source>
</evidence>
<name>A0A2N5X3N5_9GAMM</name>
<dbReference type="InterPro" id="IPR014013">
    <property type="entry name" value="Helic_SF1/SF2_ATP-bd_DinG/Rad3"/>
</dbReference>
<dbReference type="GO" id="GO:0005524">
    <property type="term" value="F:ATP binding"/>
    <property type="evidence" value="ECO:0007669"/>
    <property type="project" value="UniProtKB-KW"/>
</dbReference>
<evidence type="ECO:0000256" key="13">
    <source>
        <dbReference type="ARBA" id="ARBA00038058"/>
    </source>
</evidence>
<comment type="similarity">
    <text evidence="13">Belongs to the helicase family. DinG subfamily.</text>
</comment>
<evidence type="ECO:0000256" key="4">
    <source>
        <dbReference type="ARBA" id="ARBA00022763"/>
    </source>
</evidence>
<dbReference type="GO" id="GO:0046872">
    <property type="term" value="F:metal ion binding"/>
    <property type="evidence" value="ECO:0007669"/>
    <property type="project" value="UniProtKB-KW"/>
</dbReference>
<dbReference type="InterPro" id="IPR011604">
    <property type="entry name" value="PDDEXK-like_dom_sf"/>
</dbReference>
<evidence type="ECO:0000256" key="12">
    <source>
        <dbReference type="ARBA" id="ARBA00023235"/>
    </source>
</evidence>
<dbReference type="Pfam" id="PF06733">
    <property type="entry name" value="DEAD_2"/>
    <property type="match status" value="1"/>
</dbReference>
<dbReference type="Gene3D" id="1.10.30.20">
    <property type="entry name" value="Bacterial XPD DNA helicase, FeS cluster domain"/>
    <property type="match status" value="1"/>
</dbReference>
<evidence type="ECO:0000256" key="1">
    <source>
        <dbReference type="ARBA" id="ARBA00022485"/>
    </source>
</evidence>
<keyword evidence="8" id="KW-0408">Iron</keyword>
<proteinExistence type="inferred from homology"/>
<dbReference type="AlphaFoldDB" id="A0A2N5X3N5"/>
<dbReference type="InterPro" id="IPR011545">
    <property type="entry name" value="DEAD/DEAH_box_helicase_dom"/>
</dbReference>
<keyword evidence="2" id="KW-0479">Metal-binding</keyword>
<evidence type="ECO:0000256" key="10">
    <source>
        <dbReference type="ARBA" id="ARBA00023125"/>
    </source>
</evidence>
<dbReference type="InterPro" id="IPR027417">
    <property type="entry name" value="P-loop_NTPase"/>
</dbReference>
<dbReference type="Gene3D" id="1.10.275.40">
    <property type="match status" value="1"/>
</dbReference>
<organism evidence="15 16">
    <name type="scientific">Pseudohalioglobus lutimaris</name>
    <dbReference type="NCBI Taxonomy" id="1737061"/>
    <lineage>
        <taxon>Bacteria</taxon>
        <taxon>Pseudomonadati</taxon>
        <taxon>Pseudomonadota</taxon>
        <taxon>Gammaproteobacteria</taxon>
        <taxon>Cellvibrionales</taxon>
        <taxon>Halieaceae</taxon>
        <taxon>Pseudohalioglobus</taxon>
    </lineage>
</organism>
<dbReference type="EMBL" id="PKUS01000008">
    <property type="protein sequence ID" value="PLW69087.1"/>
    <property type="molecule type" value="Genomic_DNA"/>
</dbReference>
<dbReference type="PROSITE" id="PS51193">
    <property type="entry name" value="HELICASE_ATP_BIND_2"/>
    <property type="match status" value="1"/>
</dbReference>
<dbReference type="GO" id="GO:0003677">
    <property type="term" value="F:DNA binding"/>
    <property type="evidence" value="ECO:0007669"/>
    <property type="project" value="UniProtKB-KW"/>
</dbReference>
<dbReference type="GO" id="GO:0003678">
    <property type="term" value="F:DNA helicase activity"/>
    <property type="evidence" value="ECO:0007669"/>
    <property type="project" value="InterPro"/>
</dbReference>
<dbReference type="InterPro" id="IPR006554">
    <property type="entry name" value="Helicase-like_DEXD_c2"/>
</dbReference>
<dbReference type="Gene3D" id="3.40.50.300">
    <property type="entry name" value="P-loop containing nucleotide triphosphate hydrolases"/>
    <property type="match status" value="2"/>
</dbReference>
<sequence length="769" mass="87113">MYSGPMTEFTVSVRDLVAFCHRSEDIDHRYTPSPTAEQGMDGHARVYRRRADSYHREYPVRYRHQQGECSLLLRGRADGYDATLGLVEEIKTCRGDPARIPPAVSRLHLAQAQVYAAIIAENEGLASLEVRLTWLDIDQDQEHPLSQHYQREELRTFLLETLARFSQWLELLQRLRERRQASLRSLPFPHGEFRSGQRDIAELVYKCVDQGGQLMIEAPTGIGKTSAVLFPSLKAMERDKHEALVFVTSRTVGRRTAESSLAMMAEAGLRACSLSLSARASVCLSPGSACHGDDCLYASGYYDRLQGAMAEAVQAGLLQRETLQDIGRRHRVCPHQLATDLLPWVDIVIADAHYVYSLQPLVGRKMEEHRRWSVLVDEAHNLPERARSMYSAKLSKSALMRVKKHASGPIKKALERLNRAILALQSERCTETAQYAILEDLPSPLVNAMADVVAAVVQRMGEDVRFPPANPLLMDFFFSLLQWLRVAERWGDEYRLELDPGEGRQGLILHLNCLDPSRLLALCHSRAHATVAFSATLSPRDWMRQLMGLQEDAVCRRLNSPFSPGQLQVELETRVDTRYRQREASLDLLAARIGQFLRQTTGNCIVYFPSYRYLHRVLEVLHAAGGLQGRQLWEQYPEMDEVARNGLFESLHRADNVAAFCILGGLFSEGIDLPGDLLTGVVIVGVGMPQVGQERELLRQWYQLRYGSGFEYAYLYPALQKVDQALGRVVRTDADCGQALLIDIRYDNDSYRQLLPPWWTYQRAVDPLP</sequence>
<keyword evidence="16" id="KW-1185">Reference proteome</keyword>
<dbReference type="InterPro" id="IPR045028">
    <property type="entry name" value="DinG/Rad3-like"/>
</dbReference>
<comment type="caution">
    <text evidence="15">The sequence shown here is derived from an EMBL/GenBank/DDBJ whole genome shotgun (WGS) entry which is preliminary data.</text>
</comment>
<dbReference type="PANTHER" id="PTHR11472">
    <property type="entry name" value="DNA REPAIR DEAD HELICASE RAD3/XP-D SUBFAMILY MEMBER"/>
    <property type="match status" value="1"/>
</dbReference>
<keyword evidence="9" id="KW-0411">Iron-sulfur</keyword>
<keyword evidence="5" id="KW-0378">Hydrolase</keyword>
<feature type="domain" description="Helicase ATP-binding" evidence="14">
    <location>
        <begin position="183"/>
        <end position="439"/>
    </location>
</feature>
<dbReference type="Pfam" id="PF13307">
    <property type="entry name" value="Helicase_C_2"/>
    <property type="match status" value="1"/>
</dbReference>
<accession>A0A2N5X3N5</accession>
<keyword evidence="6 15" id="KW-0347">Helicase</keyword>
<reference evidence="15 16" key="1">
    <citation type="submission" date="2018-01" db="EMBL/GenBank/DDBJ databases">
        <title>The draft genome sequence of Halioglobus lutimaris HF004.</title>
        <authorList>
            <person name="Du Z.-J."/>
            <person name="Shi M.-J."/>
        </authorList>
    </citation>
    <scope>NUCLEOTIDE SEQUENCE [LARGE SCALE GENOMIC DNA]</scope>
    <source>
        <strain evidence="15 16">HF004</strain>
    </source>
</reference>
<keyword evidence="7" id="KW-0067">ATP-binding</keyword>
<evidence type="ECO:0000256" key="6">
    <source>
        <dbReference type="ARBA" id="ARBA00022806"/>
    </source>
</evidence>
<keyword evidence="10" id="KW-0238">DNA-binding</keyword>
<evidence type="ECO:0000313" key="16">
    <source>
        <dbReference type="Proteomes" id="UP000235005"/>
    </source>
</evidence>
<dbReference type="InterPro" id="IPR010614">
    <property type="entry name" value="RAD3-like_helicase_DEAD"/>
</dbReference>
<keyword evidence="11" id="KW-0234">DNA repair</keyword>
<keyword evidence="12" id="KW-0413">Isomerase</keyword>
<dbReference type="InterPro" id="IPR006555">
    <property type="entry name" value="ATP-dep_Helicase_C"/>
</dbReference>
<evidence type="ECO:0000259" key="14">
    <source>
        <dbReference type="PROSITE" id="PS51193"/>
    </source>
</evidence>
<evidence type="ECO:0000256" key="11">
    <source>
        <dbReference type="ARBA" id="ARBA00023204"/>
    </source>
</evidence>
<dbReference type="SMART" id="SM00491">
    <property type="entry name" value="HELICc2"/>
    <property type="match status" value="1"/>
</dbReference>
<keyword evidence="4" id="KW-0227">DNA damage</keyword>
<dbReference type="SMART" id="SM00488">
    <property type="entry name" value="DEXDc2"/>
    <property type="match status" value="1"/>
</dbReference>
<dbReference type="Gene3D" id="3.90.320.10">
    <property type="match status" value="1"/>
</dbReference>
<dbReference type="SUPFAM" id="SSF52540">
    <property type="entry name" value="P-loop containing nucleoside triphosphate hydrolases"/>
    <property type="match status" value="1"/>
</dbReference>
<evidence type="ECO:0000256" key="5">
    <source>
        <dbReference type="ARBA" id="ARBA00022801"/>
    </source>
</evidence>
<dbReference type="GO" id="GO:0051539">
    <property type="term" value="F:4 iron, 4 sulfur cluster binding"/>
    <property type="evidence" value="ECO:0007669"/>
    <property type="project" value="UniProtKB-KW"/>
</dbReference>
<dbReference type="Proteomes" id="UP000235005">
    <property type="component" value="Unassembled WGS sequence"/>
</dbReference>
<evidence type="ECO:0000256" key="2">
    <source>
        <dbReference type="ARBA" id="ARBA00022723"/>
    </source>
</evidence>
<gene>
    <name evidence="15" type="ORF">C0039_08445</name>
</gene>
<dbReference type="PANTHER" id="PTHR11472:SF34">
    <property type="entry name" value="REGULATOR OF TELOMERE ELONGATION HELICASE 1"/>
    <property type="match status" value="1"/>
</dbReference>
<evidence type="ECO:0000256" key="3">
    <source>
        <dbReference type="ARBA" id="ARBA00022741"/>
    </source>
</evidence>
<protein>
    <submittedName>
        <fullName evidence="15">ATP-dependent DNA helicase</fullName>
    </submittedName>
</protein>
<dbReference type="GO" id="GO:0016818">
    <property type="term" value="F:hydrolase activity, acting on acid anhydrides, in phosphorus-containing anhydrides"/>
    <property type="evidence" value="ECO:0007669"/>
    <property type="project" value="InterPro"/>
</dbReference>